<dbReference type="EMBL" id="CAAJGR010000086">
    <property type="protein sequence ID" value="VHO03692.1"/>
    <property type="molecule type" value="Genomic_DNA"/>
</dbReference>
<evidence type="ECO:0000313" key="3">
    <source>
        <dbReference type="EMBL" id="VHO03692.1"/>
    </source>
</evidence>
<feature type="signal peptide" evidence="1">
    <location>
        <begin position="1"/>
        <end position="20"/>
    </location>
</feature>
<accession>A0A486XPJ7</accession>
<reference evidence="3" key="1">
    <citation type="submission" date="2019-04" db="EMBL/GenBank/DDBJ databases">
        <authorList>
            <person name="Brambilla D."/>
        </authorList>
    </citation>
    <scope>NUCLEOTIDE SEQUENCE</scope>
    <source>
        <strain evidence="3">BAL1</strain>
    </source>
</reference>
<dbReference type="PANTHER" id="PTHR43662">
    <property type="match status" value="1"/>
</dbReference>
<feature type="chain" id="PRO_5019747274" evidence="1">
    <location>
        <begin position="21"/>
        <end position="481"/>
    </location>
</feature>
<protein>
    <submittedName>
        <fullName evidence="3">Putative secreted protein</fullName>
    </submittedName>
</protein>
<keyword evidence="1" id="KW-0732">Signal</keyword>
<feature type="domain" description="DUF1996" evidence="2">
    <location>
        <begin position="170"/>
        <end position="431"/>
    </location>
</feature>
<dbReference type="AlphaFoldDB" id="A0A486XPJ7"/>
<dbReference type="PANTHER" id="PTHR43662:SF3">
    <property type="entry name" value="DOMAIN PROTEIN, PUTATIVE (AFU_ORTHOLOGUE AFUA_6G11970)-RELATED"/>
    <property type="match status" value="1"/>
</dbReference>
<name>A0A486XPJ7_9GAMM</name>
<evidence type="ECO:0000259" key="2">
    <source>
        <dbReference type="Pfam" id="PF09362"/>
    </source>
</evidence>
<dbReference type="PROSITE" id="PS51257">
    <property type="entry name" value="PROKAR_LIPOPROTEIN"/>
    <property type="match status" value="1"/>
</dbReference>
<organism evidence="3">
    <name type="scientific">Rheinheimera sp. BAL341</name>
    <dbReference type="NCBI Taxonomy" id="1708203"/>
    <lineage>
        <taxon>Bacteria</taxon>
        <taxon>Pseudomonadati</taxon>
        <taxon>Pseudomonadota</taxon>
        <taxon>Gammaproteobacteria</taxon>
        <taxon>Chromatiales</taxon>
        <taxon>Chromatiaceae</taxon>
        <taxon>Rheinheimera</taxon>
    </lineage>
</organism>
<proteinExistence type="predicted"/>
<gene>
    <name evidence="3" type="ORF">BAL341_1529</name>
</gene>
<dbReference type="Pfam" id="PF09362">
    <property type="entry name" value="DUF1996"/>
    <property type="match status" value="1"/>
</dbReference>
<evidence type="ECO:0000256" key="1">
    <source>
        <dbReference type="SAM" id="SignalP"/>
    </source>
</evidence>
<dbReference type="InterPro" id="IPR018535">
    <property type="entry name" value="DUF1996"/>
</dbReference>
<sequence>MSFYKSALCLSLTSALLGCGGSTETSVSADSSSAVAPAPAVLPAKPVFSSQPDAVTQQPYAEFSFSSADAQSYTCQLNAEPEVSCSSPFLLFPLDVQQHSLLVRAVSADSKVSEPAVVSWTVSSIFADESLSTVHADLIATSVQPEATNDNSWRGILRINCDLSHSGYNDPIVYPGQKDAAHLHRFYGNTLLDENSDITSLFTSGESSCQGNELNRSAYWVPALLAPLYDLQTNERQVDEQGEPAWQIVPAVVGNDDEAHEVFYYSAGVDDLSSIQPIPLGLKMIAGSAMGMPGMEQDTSIVRWHCQSWESSDASNPRWSSSIPECVAPDRLRMDIFFPSCWNGTDLDSADHKSHLAYPVNNGGPNGTVCPASHPVPIIRVSFHYAYGVKPEVYDPQSRSSRGWRFASDMYEVSTTTPGGMSLHGDWFNAWHPEALQAVLDGCIVQQLDCHDGNLANGYRLSGTRAGSQNEVPIVNKGLGY</sequence>